<organism evidence="4 5">
    <name type="scientific">Ensete ventricosum</name>
    <name type="common">Abyssinian banana</name>
    <name type="synonym">Musa ensete</name>
    <dbReference type="NCBI Taxonomy" id="4639"/>
    <lineage>
        <taxon>Eukaryota</taxon>
        <taxon>Viridiplantae</taxon>
        <taxon>Streptophyta</taxon>
        <taxon>Embryophyta</taxon>
        <taxon>Tracheophyta</taxon>
        <taxon>Spermatophyta</taxon>
        <taxon>Magnoliopsida</taxon>
        <taxon>Liliopsida</taxon>
        <taxon>Zingiberales</taxon>
        <taxon>Musaceae</taxon>
        <taxon>Ensete</taxon>
    </lineage>
</organism>
<keyword evidence="1" id="KW-0805">Transcription regulation</keyword>
<evidence type="ECO:0000256" key="1">
    <source>
        <dbReference type="RuleBase" id="RU004549"/>
    </source>
</evidence>
<protein>
    <recommendedName>
        <fullName evidence="1">Auxin-responsive protein</fullName>
    </recommendedName>
</protein>
<dbReference type="GO" id="GO:0009734">
    <property type="term" value="P:auxin-activated signaling pathway"/>
    <property type="evidence" value="ECO:0007669"/>
    <property type="project" value="UniProtKB-UniRule"/>
</dbReference>
<dbReference type="Proteomes" id="UP000287651">
    <property type="component" value="Unassembled WGS sequence"/>
</dbReference>
<dbReference type="AlphaFoldDB" id="A0A427AQ55"/>
<name>A0A427AQ55_ENSVE</name>
<reference evidence="4 5" key="1">
    <citation type="journal article" date="2014" name="Agronomy (Basel)">
        <title>A Draft Genome Sequence for Ensete ventricosum, the Drought-Tolerant Tree Against Hunger.</title>
        <authorList>
            <person name="Harrison J."/>
            <person name="Moore K.A."/>
            <person name="Paszkiewicz K."/>
            <person name="Jones T."/>
            <person name="Grant M."/>
            <person name="Ambacheew D."/>
            <person name="Muzemil S."/>
            <person name="Studholme D.J."/>
        </authorList>
    </citation>
    <scope>NUCLEOTIDE SEQUENCE [LARGE SCALE GENOMIC DNA]</scope>
</reference>
<comment type="caution">
    <text evidence="4">The sequence shown here is derived from an EMBL/GenBank/DDBJ whole genome shotgun (WGS) entry which is preliminary data.</text>
</comment>
<proteinExistence type="inferred from homology"/>
<comment type="function">
    <text evidence="1">Aux/IAA proteins are short-lived transcriptional factors that function as repressors of early auxin response genes at low auxin concentrations.</text>
</comment>
<comment type="subcellular location">
    <subcellularLocation>
        <location evidence="1">Nucleus</location>
    </subcellularLocation>
</comment>
<sequence length="214" mass="24142">MYWPFRTEPRTDSLIADINKEQSEKKQETSKGCWLFGIQLVEGSAVGELSPPTTNSCVREEQAVTSLDVESDQQSQPSNINRSDAPAVSSEPEKSCLRSTQECQSRQLRSCTKKLEEMFNIEGELYSAVKKWEVIYTDDEDDIMMVGDDPWREFCSVVRKIYIYTCEEAKRLTPRVKLAAVGEVISPLPKKTSGEADATENSSKDQAPVADTRW</sequence>
<keyword evidence="1" id="KW-0804">Transcription</keyword>
<comment type="similarity">
    <text evidence="1">Belongs to the Aux/IAA family.</text>
</comment>
<keyword evidence="1" id="KW-0539">Nucleus</keyword>
<dbReference type="SUPFAM" id="SSF54277">
    <property type="entry name" value="CAD &amp; PB1 domains"/>
    <property type="match status" value="1"/>
</dbReference>
<feature type="domain" description="AUX/IAA" evidence="3">
    <location>
        <begin position="129"/>
        <end position="175"/>
    </location>
</feature>
<dbReference type="PANTHER" id="PTHR31384:SF96">
    <property type="entry name" value="AUXIN RESPONSE FACTOR 1"/>
    <property type="match status" value="1"/>
</dbReference>
<dbReference type="EMBL" id="AMZH03001700">
    <property type="protein sequence ID" value="RRT78347.1"/>
    <property type="molecule type" value="Genomic_DNA"/>
</dbReference>
<feature type="region of interest" description="Disordered" evidence="2">
    <location>
        <begin position="65"/>
        <end position="96"/>
    </location>
</feature>
<dbReference type="GO" id="GO:0003677">
    <property type="term" value="F:DNA binding"/>
    <property type="evidence" value="ECO:0007669"/>
    <property type="project" value="InterPro"/>
</dbReference>
<dbReference type="InterPro" id="IPR044835">
    <property type="entry name" value="ARF_plant"/>
</dbReference>
<evidence type="ECO:0000313" key="4">
    <source>
        <dbReference type="EMBL" id="RRT78347.1"/>
    </source>
</evidence>
<evidence type="ECO:0000313" key="5">
    <source>
        <dbReference type="Proteomes" id="UP000287651"/>
    </source>
</evidence>
<dbReference type="Gene3D" id="3.10.20.90">
    <property type="entry name" value="Phosphatidylinositol 3-kinase Catalytic Subunit, Chain A, domain 1"/>
    <property type="match status" value="1"/>
</dbReference>
<comment type="subunit">
    <text evidence="1">Homodimers and heterodimers.</text>
</comment>
<dbReference type="GO" id="GO:0005634">
    <property type="term" value="C:nucleus"/>
    <property type="evidence" value="ECO:0007669"/>
    <property type="project" value="UniProtKB-SubCell"/>
</dbReference>
<evidence type="ECO:0000259" key="3">
    <source>
        <dbReference type="Pfam" id="PF02309"/>
    </source>
</evidence>
<dbReference type="GO" id="GO:0006355">
    <property type="term" value="P:regulation of DNA-templated transcription"/>
    <property type="evidence" value="ECO:0007669"/>
    <property type="project" value="InterPro"/>
</dbReference>
<feature type="compositionally biased region" description="Polar residues" evidence="2">
    <location>
        <begin position="72"/>
        <end position="82"/>
    </location>
</feature>
<gene>
    <name evidence="4" type="ORF">B296_00027223</name>
</gene>
<keyword evidence="1" id="KW-0927">Auxin signaling pathway</keyword>
<dbReference type="PANTHER" id="PTHR31384">
    <property type="entry name" value="AUXIN RESPONSE FACTOR 4-RELATED"/>
    <property type="match status" value="1"/>
</dbReference>
<dbReference type="InterPro" id="IPR033389">
    <property type="entry name" value="AUX/IAA_dom"/>
</dbReference>
<dbReference type="Pfam" id="PF02309">
    <property type="entry name" value="AUX_IAA"/>
    <property type="match status" value="1"/>
</dbReference>
<keyword evidence="1" id="KW-0678">Repressor</keyword>
<evidence type="ECO:0000256" key="2">
    <source>
        <dbReference type="SAM" id="MobiDB-lite"/>
    </source>
</evidence>
<accession>A0A427AQ55</accession>
<feature type="region of interest" description="Disordered" evidence="2">
    <location>
        <begin position="188"/>
        <end position="214"/>
    </location>
</feature>